<evidence type="ECO:0000313" key="3">
    <source>
        <dbReference type="EMBL" id="SMC71799.1"/>
    </source>
</evidence>
<dbReference type="RefSeq" id="WP_030481936.1">
    <property type="nucleotide sequence ID" value="NZ_FWYC01000004.1"/>
</dbReference>
<dbReference type="PANTHER" id="PTHR42870">
    <property type="entry name" value="ACETYL-COA C-ACETYLTRANSFERASE"/>
    <property type="match status" value="1"/>
</dbReference>
<dbReference type="CDD" id="cd00829">
    <property type="entry name" value="SCP-x_thiolase"/>
    <property type="match status" value="1"/>
</dbReference>
<accession>A0A1W2BFV1</accession>
<dbReference type="Proteomes" id="UP000192840">
    <property type="component" value="Unassembled WGS sequence"/>
</dbReference>
<dbReference type="InterPro" id="IPR055140">
    <property type="entry name" value="Thiolase_C_2"/>
</dbReference>
<dbReference type="Pfam" id="PF22691">
    <property type="entry name" value="Thiolase_C_1"/>
    <property type="match status" value="1"/>
</dbReference>
<keyword evidence="3" id="KW-0808">Transferase</keyword>
<keyword evidence="4" id="KW-1185">Reference proteome</keyword>
<evidence type="ECO:0000313" key="4">
    <source>
        <dbReference type="Proteomes" id="UP000192840"/>
    </source>
</evidence>
<dbReference type="Pfam" id="PF00108">
    <property type="entry name" value="Thiolase_N"/>
    <property type="match status" value="1"/>
</dbReference>
<dbReference type="OrthoDB" id="9785768at2"/>
<dbReference type="SUPFAM" id="SSF53901">
    <property type="entry name" value="Thiolase-like"/>
    <property type="match status" value="2"/>
</dbReference>
<proteinExistence type="predicted"/>
<dbReference type="InterPro" id="IPR002155">
    <property type="entry name" value="Thiolase"/>
</dbReference>
<gene>
    <name evidence="3" type="ORF">SAMN05660733_01475</name>
</gene>
<dbReference type="AlphaFoldDB" id="A0A1W2BFV1"/>
<reference evidence="4" key="1">
    <citation type="submission" date="2017-04" db="EMBL/GenBank/DDBJ databases">
        <authorList>
            <person name="Varghese N."/>
            <person name="Submissions S."/>
        </authorList>
    </citation>
    <scope>NUCLEOTIDE SEQUENCE [LARGE SCALE GENOMIC DNA]</scope>
    <source>
        <strain evidence="4">DSM 44073</strain>
    </source>
</reference>
<feature type="domain" description="Thiolase N-terminal" evidence="1">
    <location>
        <begin position="19"/>
        <end position="183"/>
    </location>
</feature>
<dbReference type="EMBL" id="FWYC01000004">
    <property type="protein sequence ID" value="SMC71799.1"/>
    <property type="molecule type" value="Genomic_DNA"/>
</dbReference>
<dbReference type="GO" id="GO:0016747">
    <property type="term" value="F:acyltransferase activity, transferring groups other than amino-acyl groups"/>
    <property type="evidence" value="ECO:0007669"/>
    <property type="project" value="InterPro"/>
</dbReference>
<sequence>MATRALIAGAGITSATSPRRQQSSSLELVQEAVWAALEHSGASPSSLDGIVIGNIDGFEGTVLGAKHVVRRLGLGSELPASIVNTGGTTGGNLMQVAARQVRSGDRHRVLCVGGPTFFGVQDLQSAINTNSPMVVEQPLGMGAYHMGAFYPSAYQERFGATVEDFAVSAVQDHEHASRNPYAHLRNVMTIEEVVAAKPLSTPMTMAMVCPVSTSANALLVTSESGAEGLTPVPVVIRAMGTSSDPYLGGGKNDFAAMENLAILAHKVYRLADVRDPRSEIDVVEVFSPYAPMQPMQLEALGFAPPGGGIDLIRSGATRMDGDLPVNLSGGPLCTNAGVAGELAPYVYVALQLMGDAPAEMQVPGARRGLAHGTGGTFFQFENLAILERQDRS</sequence>
<evidence type="ECO:0000259" key="2">
    <source>
        <dbReference type="Pfam" id="PF22691"/>
    </source>
</evidence>
<protein>
    <submittedName>
        <fullName evidence="3">Acetyl-CoA C-acetyltransferase</fullName>
    </submittedName>
</protein>
<dbReference type="STRING" id="40571.SAMN05660733_01475"/>
<dbReference type="InterPro" id="IPR016039">
    <property type="entry name" value="Thiolase-like"/>
</dbReference>
<dbReference type="eggNOG" id="COG0183">
    <property type="taxonomic scope" value="Bacteria"/>
</dbReference>
<organism evidence="3 4">
    <name type="scientific">Lentzea albidocapillata</name>
    <dbReference type="NCBI Taxonomy" id="40571"/>
    <lineage>
        <taxon>Bacteria</taxon>
        <taxon>Bacillati</taxon>
        <taxon>Actinomycetota</taxon>
        <taxon>Actinomycetes</taxon>
        <taxon>Pseudonocardiales</taxon>
        <taxon>Pseudonocardiaceae</taxon>
        <taxon>Lentzea</taxon>
    </lineage>
</organism>
<dbReference type="InterPro" id="IPR020616">
    <property type="entry name" value="Thiolase_N"/>
</dbReference>
<feature type="domain" description="Thiolase C-terminal" evidence="2">
    <location>
        <begin position="255"/>
        <end position="386"/>
    </location>
</feature>
<name>A0A1W2BFV1_9PSEU</name>
<dbReference type="Gene3D" id="3.40.47.10">
    <property type="match status" value="1"/>
</dbReference>
<evidence type="ECO:0000259" key="1">
    <source>
        <dbReference type="Pfam" id="PF00108"/>
    </source>
</evidence>
<dbReference type="PIRSF" id="PIRSF000429">
    <property type="entry name" value="Ac-CoA_Ac_transf"/>
    <property type="match status" value="1"/>
</dbReference>
<dbReference type="PANTHER" id="PTHR42870:SF1">
    <property type="entry name" value="NON-SPECIFIC LIPID-TRANSFER PROTEIN-LIKE 2"/>
    <property type="match status" value="1"/>
</dbReference>